<dbReference type="AlphaFoldDB" id="A0A8J3B9B5"/>
<dbReference type="PANTHER" id="PTHR44846:SF17">
    <property type="entry name" value="GNTR-FAMILY TRANSCRIPTIONAL REGULATOR"/>
    <property type="match status" value="1"/>
</dbReference>
<protein>
    <recommendedName>
        <fullName evidence="4">HTH gntR-type domain-containing protein</fullName>
    </recommendedName>
</protein>
<dbReference type="PRINTS" id="PR00035">
    <property type="entry name" value="HTHGNTR"/>
</dbReference>
<dbReference type="PANTHER" id="PTHR44846">
    <property type="entry name" value="MANNOSYL-D-GLYCERATE TRANSPORT/METABOLISM SYSTEM REPRESSOR MNGR-RELATED"/>
    <property type="match status" value="1"/>
</dbReference>
<proteinExistence type="predicted"/>
<dbReference type="GO" id="GO:0045892">
    <property type="term" value="P:negative regulation of DNA-templated transcription"/>
    <property type="evidence" value="ECO:0007669"/>
    <property type="project" value="TreeGrafter"/>
</dbReference>
<keyword evidence="1" id="KW-0805">Transcription regulation</keyword>
<organism evidence="5 6">
    <name type="scientific">Pilimelia anulata</name>
    <dbReference type="NCBI Taxonomy" id="53371"/>
    <lineage>
        <taxon>Bacteria</taxon>
        <taxon>Bacillati</taxon>
        <taxon>Actinomycetota</taxon>
        <taxon>Actinomycetes</taxon>
        <taxon>Micromonosporales</taxon>
        <taxon>Micromonosporaceae</taxon>
        <taxon>Pilimelia</taxon>
    </lineage>
</organism>
<sequence>MSLDPDDPRSPYLQIAASLRADIKTGKYAPGARIPSQPQLSEHFGVARQTVAQALKVLKTERLIVARSGGGTYVRANTERPVGLRPHIEAAFESPSVTIDFAGFSGETLYNAIQETLDKVRIGRLTPESLRVRVLLSDMRHPTAIPCRAEDRADDPAIRARSQRITDRSVQALTDAVEELARLDLVKTATAEVRVHRGAPMFKLFIINSEEAFFGFYPVVKHTVTINKKPTAIYDAMGKDAILFPFAPGDEEDQEYDRLYVQQAAAWFESVWSTIAEPYEP</sequence>
<accession>A0A8J3B9B5</accession>
<keyword evidence="3" id="KW-0804">Transcription</keyword>
<keyword evidence="2" id="KW-0238">DNA-binding</keyword>
<dbReference type="EMBL" id="BMQB01000003">
    <property type="protein sequence ID" value="GGJ89045.1"/>
    <property type="molecule type" value="Genomic_DNA"/>
</dbReference>
<dbReference type="RefSeq" id="WP_189169633.1">
    <property type="nucleotide sequence ID" value="NZ_BMQB01000003.1"/>
</dbReference>
<evidence type="ECO:0000313" key="6">
    <source>
        <dbReference type="Proteomes" id="UP000649739"/>
    </source>
</evidence>
<dbReference type="InterPro" id="IPR050679">
    <property type="entry name" value="Bact_HTH_transcr_reg"/>
</dbReference>
<comment type="caution">
    <text evidence="5">The sequence shown here is derived from an EMBL/GenBank/DDBJ whole genome shotgun (WGS) entry which is preliminary data.</text>
</comment>
<dbReference type="GO" id="GO:0003677">
    <property type="term" value="F:DNA binding"/>
    <property type="evidence" value="ECO:0007669"/>
    <property type="project" value="UniProtKB-KW"/>
</dbReference>
<dbReference type="Gene3D" id="1.10.10.10">
    <property type="entry name" value="Winged helix-like DNA-binding domain superfamily/Winged helix DNA-binding domain"/>
    <property type="match status" value="1"/>
</dbReference>
<dbReference type="InterPro" id="IPR036390">
    <property type="entry name" value="WH_DNA-bd_sf"/>
</dbReference>
<evidence type="ECO:0000256" key="2">
    <source>
        <dbReference type="ARBA" id="ARBA00023125"/>
    </source>
</evidence>
<reference evidence="5" key="2">
    <citation type="submission" date="2020-09" db="EMBL/GenBank/DDBJ databases">
        <authorList>
            <person name="Sun Q."/>
            <person name="Ohkuma M."/>
        </authorList>
    </citation>
    <scope>NUCLEOTIDE SEQUENCE</scope>
    <source>
        <strain evidence="5">JCM 3090</strain>
    </source>
</reference>
<name>A0A8J3B9B5_9ACTN</name>
<dbReference type="InterPro" id="IPR036388">
    <property type="entry name" value="WH-like_DNA-bd_sf"/>
</dbReference>
<dbReference type="CDD" id="cd07377">
    <property type="entry name" value="WHTH_GntR"/>
    <property type="match status" value="1"/>
</dbReference>
<evidence type="ECO:0000256" key="1">
    <source>
        <dbReference type="ARBA" id="ARBA00023015"/>
    </source>
</evidence>
<dbReference type="SUPFAM" id="SSF46785">
    <property type="entry name" value="Winged helix' DNA-binding domain"/>
    <property type="match status" value="1"/>
</dbReference>
<reference evidence="5" key="1">
    <citation type="journal article" date="2014" name="Int. J. Syst. Evol. Microbiol.">
        <title>Complete genome sequence of Corynebacterium casei LMG S-19264T (=DSM 44701T), isolated from a smear-ripened cheese.</title>
        <authorList>
            <consortium name="US DOE Joint Genome Institute (JGI-PGF)"/>
            <person name="Walter F."/>
            <person name="Albersmeier A."/>
            <person name="Kalinowski J."/>
            <person name="Ruckert C."/>
        </authorList>
    </citation>
    <scope>NUCLEOTIDE SEQUENCE</scope>
    <source>
        <strain evidence="5">JCM 3090</strain>
    </source>
</reference>
<dbReference type="SMART" id="SM00345">
    <property type="entry name" value="HTH_GNTR"/>
    <property type="match status" value="1"/>
</dbReference>
<keyword evidence="6" id="KW-1185">Reference proteome</keyword>
<dbReference type="Proteomes" id="UP000649739">
    <property type="component" value="Unassembled WGS sequence"/>
</dbReference>
<feature type="domain" description="HTH gntR-type" evidence="4">
    <location>
        <begin position="9"/>
        <end position="77"/>
    </location>
</feature>
<evidence type="ECO:0000313" key="5">
    <source>
        <dbReference type="EMBL" id="GGJ89045.1"/>
    </source>
</evidence>
<evidence type="ECO:0000259" key="4">
    <source>
        <dbReference type="PROSITE" id="PS50949"/>
    </source>
</evidence>
<gene>
    <name evidence="5" type="ORF">GCM10010123_18270</name>
</gene>
<evidence type="ECO:0000256" key="3">
    <source>
        <dbReference type="ARBA" id="ARBA00023163"/>
    </source>
</evidence>
<dbReference type="InterPro" id="IPR000524">
    <property type="entry name" value="Tscrpt_reg_HTH_GntR"/>
</dbReference>
<dbReference type="Pfam" id="PF00392">
    <property type="entry name" value="GntR"/>
    <property type="match status" value="1"/>
</dbReference>
<dbReference type="GO" id="GO:0003700">
    <property type="term" value="F:DNA-binding transcription factor activity"/>
    <property type="evidence" value="ECO:0007669"/>
    <property type="project" value="InterPro"/>
</dbReference>
<dbReference type="PROSITE" id="PS50949">
    <property type="entry name" value="HTH_GNTR"/>
    <property type="match status" value="1"/>
</dbReference>